<sequence>MNVPRLYRAAITLFGLSVALNALDAIRVDGFTALNAGVALTGAGIATLTLVVRDPERHGYPTEPNPQFYLVVIGSILVAASVYVSMTSVL</sequence>
<feature type="transmembrane region" description="Helical" evidence="1">
    <location>
        <begin position="68"/>
        <end position="86"/>
    </location>
</feature>
<evidence type="ECO:0000313" key="3">
    <source>
        <dbReference type="Proteomes" id="UP000007813"/>
    </source>
</evidence>
<comment type="caution">
    <text evidence="2">The sequence shown here is derived from an EMBL/GenBank/DDBJ whole genome shotgun (WGS) entry which is preliminary data.</text>
</comment>
<feature type="transmembrane region" description="Helical" evidence="1">
    <location>
        <begin position="35"/>
        <end position="52"/>
    </location>
</feature>
<keyword evidence="1" id="KW-0812">Transmembrane</keyword>
<dbReference type="Proteomes" id="UP000007813">
    <property type="component" value="Unassembled WGS sequence"/>
</dbReference>
<accession>J3JHX2</accession>
<reference evidence="2 3" key="1">
    <citation type="journal article" date="2012" name="J. Bacteriol.">
        <title>Draft Genome Sequence of the Extremely Halophilic Archaeon Halogranum salarium B-1T.</title>
        <authorList>
            <person name="Kim K.K."/>
            <person name="Lee K.C."/>
            <person name="Lee J.S."/>
        </authorList>
    </citation>
    <scope>NUCLEOTIDE SEQUENCE [LARGE SCALE GENOMIC DNA]</scope>
    <source>
        <strain evidence="2 3">B-1</strain>
    </source>
</reference>
<proteinExistence type="predicted"/>
<keyword evidence="1" id="KW-1133">Transmembrane helix</keyword>
<protein>
    <submittedName>
        <fullName evidence="2">Uncharacterized protein</fullName>
    </submittedName>
</protein>
<keyword evidence="1" id="KW-0472">Membrane</keyword>
<gene>
    <name evidence="2" type="ORF">HSB1_03920</name>
</gene>
<dbReference type="OrthoDB" id="385462at2157"/>
<name>J3JHX2_9EURY</name>
<evidence type="ECO:0000313" key="2">
    <source>
        <dbReference type="EMBL" id="EJN61351.1"/>
    </source>
</evidence>
<dbReference type="AlphaFoldDB" id="J3JHX2"/>
<evidence type="ECO:0000256" key="1">
    <source>
        <dbReference type="SAM" id="Phobius"/>
    </source>
</evidence>
<organism evidence="2 3">
    <name type="scientific">Halogranum salarium B-1</name>
    <dbReference type="NCBI Taxonomy" id="1210908"/>
    <lineage>
        <taxon>Archaea</taxon>
        <taxon>Methanobacteriati</taxon>
        <taxon>Methanobacteriota</taxon>
        <taxon>Stenosarchaea group</taxon>
        <taxon>Halobacteria</taxon>
        <taxon>Halobacteriales</taxon>
        <taxon>Haloferacaceae</taxon>
    </lineage>
</organism>
<dbReference type="RefSeq" id="WP_009365740.1">
    <property type="nucleotide sequence ID" value="NZ_ALJD01000002.1"/>
</dbReference>
<dbReference type="EMBL" id="ALJD01000002">
    <property type="protein sequence ID" value="EJN61351.1"/>
    <property type="molecule type" value="Genomic_DNA"/>
</dbReference>